<dbReference type="HOGENOM" id="CLU_038839_0_0_1"/>
<dbReference type="EMBL" id="KN847531">
    <property type="protein sequence ID" value="KIW08031.1"/>
    <property type="molecule type" value="Genomic_DNA"/>
</dbReference>
<keyword evidence="2" id="KW-0479">Metal-binding</keyword>
<sequence length="363" mass="40880">MAEDRTIRLACHCGKHKYSFTVPVSSLPIKQRLCHCNISRRISGCLFTSYFAIPASNPPPDLTGLTEYKSSDILSRYFCSTCSTHLYCRYNDDGHFEASHGSVDGSTDDIFDFRAHGWIEDTKDGGASVWLKEYKGSPLSRWLIEWNQSPEVPLNWTSDHIEPTNKVSEQADEKLRVHCHCNGVEFFISRPSEDSFKASSPLPDLLVPYNSGQSAQNPENKPWWLSTDHTKYLAGNCACRSCRMTTGFDIQQWAFIPAAGLSLANGKPFNLPFGTLRSYESSTKPQRRIRWSCSRCGATVLWTGEERPTLIDVAAGLLDAPSGARAEEWLQWDLADRVSFKEDAHNTHLADALEKGLVQWYIK</sequence>
<dbReference type="GO" id="GO:0016846">
    <property type="term" value="F:carbon-sulfur lyase activity"/>
    <property type="evidence" value="ECO:0007669"/>
    <property type="project" value="InterPro"/>
</dbReference>
<protein>
    <recommendedName>
        <fullName evidence="5">CENP-V/GFA domain-containing protein</fullName>
    </recommendedName>
</protein>
<dbReference type="PROSITE" id="PS51891">
    <property type="entry name" value="CENP_V_GFA"/>
    <property type="match status" value="2"/>
</dbReference>
<reference evidence="6 7" key="1">
    <citation type="submission" date="2015-01" db="EMBL/GenBank/DDBJ databases">
        <title>The Genome Sequence of Ochroconis gallopava CBS43764.</title>
        <authorList>
            <consortium name="The Broad Institute Genomics Platform"/>
            <person name="Cuomo C."/>
            <person name="de Hoog S."/>
            <person name="Gorbushina A."/>
            <person name="Stielow B."/>
            <person name="Teixiera M."/>
            <person name="Abouelleil A."/>
            <person name="Chapman S.B."/>
            <person name="Priest M."/>
            <person name="Young S.K."/>
            <person name="Wortman J."/>
            <person name="Nusbaum C."/>
            <person name="Birren B."/>
        </authorList>
    </citation>
    <scope>NUCLEOTIDE SEQUENCE [LARGE SCALE GENOMIC DNA]</scope>
    <source>
        <strain evidence="6 7">CBS 43764</strain>
    </source>
</reference>
<dbReference type="OrthoDB" id="5422068at2759"/>
<dbReference type="Gene3D" id="2.170.150.70">
    <property type="match status" value="1"/>
</dbReference>
<evidence type="ECO:0000256" key="2">
    <source>
        <dbReference type="ARBA" id="ARBA00022723"/>
    </source>
</evidence>
<dbReference type="Gene3D" id="3.90.1590.10">
    <property type="entry name" value="glutathione-dependent formaldehyde- activating enzyme (gfa)"/>
    <property type="match status" value="1"/>
</dbReference>
<evidence type="ECO:0000256" key="3">
    <source>
        <dbReference type="ARBA" id="ARBA00022833"/>
    </source>
</evidence>
<keyword evidence="3" id="KW-0862">Zinc</keyword>
<gene>
    <name evidence="6" type="ORF">PV09_00975</name>
</gene>
<dbReference type="Proteomes" id="UP000053259">
    <property type="component" value="Unassembled WGS sequence"/>
</dbReference>
<name>A0A0D1XZ36_9PEZI</name>
<keyword evidence="7" id="KW-1185">Reference proteome</keyword>
<dbReference type="GeneID" id="27308948"/>
<keyword evidence="4" id="KW-0456">Lyase</keyword>
<evidence type="ECO:0000313" key="7">
    <source>
        <dbReference type="Proteomes" id="UP000053259"/>
    </source>
</evidence>
<feature type="domain" description="CENP-V/GFA" evidence="5">
    <location>
        <begin position="210"/>
        <end position="333"/>
    </location>
</feature>
<dbReference type="AlphaFoldDB" id="A0A0D1XZ36"/>
<accession>A0A0D1XZ36</accession>
<proteinExistence type="inferred from homology"/>
<evidence type="ECO:0000259" key="5">
    <source>
        <dbReference type="PROSITE" id="PS51891"/>
    </source>
</evidence>
<dbReference type="PANTHER" id="PTHR33337:SF30">
    <property type="entry name" value="DUF636 DOMAIN PROTEIN (AFU_ORTHOLOGUE AFUA_1G03180)"/>
    <property type="match status" value="1"/>
</dbReference>
<feature type="domain" description="CENP-V/GFA" evidence="5">
    <location>
        <begin position="7"/>
        <end position="131"/>
    </location>
</feature>
<dbReference type="GO" id="GO:0046872">
    <property type="term" value="F:metal ion binding"/>
    <property type="evidence" value="ECO:0007669"/>
    <property type="project" value="UniProtKB-KW"/>
</dbReference>
<evidence type="ECO:0000256" key="1">
    <source>
        <dbReference type="ARBA" id="ARBA00005495"/>
    </source>
</evidence>
<dbReference type="PANTHER" id="PTHR33337">
    <property type="entry name" value="GFA DOMAIN-CONTAINING PROTEIN"/>
    <property type="match status" value="1"/>
</dbReference>
<evidence type="ECO:0000313" key="6">
    <source>
        <dbReference type="EMBL" id="KIW08031.1"/>
    </source>
</evidence>
<dbReference type="InParanoid" id="A0A0D1XZ36"/>
<dbReference type="VEuPathDB" id="FungiDB:PV09_00975"/>
<dbReference type="Pfam" id="PF04828">
    <property type="entry name" value="GFA"/>
    <property type="match status" value="2"/>
</dbReference>
<dbReference type="RefSeq" id="XP_016217900.1">
    <property type="nucleotide sequence ID" value="XM_016353805.1"/>
</dbReference>
<organism evidence="6 7">
    <name type="scientific">Verruconis gallopava</name>
    <dbReference type="NCBI Taxonomy" id="253628"/>
    <lineage>
        <taxon>Eukaryota</taxon>
        <taxon>Fungi</taxon>
        <taxon>Dikarya</taxon>
        <taxon>Ascomycota</taxon>
        <taxon>Pezizomycotina</taxon>
        <taxon>Dothideomycetes</taxon>
        <taxon>Pleosporomycetidae</taxon>
        <taxon>Venturiales</taxon>
        <taxon>Sympoventuriaceae</taxon>
        <taxon>Verruconis</taxon>
    </lineage>
</organism>
<dbReference type="InterPro" id="IPR006913">
    <property type="entry name" value="CENP-V/GFA"/>
</dbReference>
<dbReference type="InterPro" id="IPR011057">
    <property type="entry name" value="Mss4-like_sf"/>
</dbReference>
<evidence type="ECO:0000256" key="4">
    <source>
        <dbReference type="ARBA" id="ARBA00023239"/>
    </source>
</evidence>
<dbReference type="STRING" id="253628.A0A0D1XZ36"/>
<dbReference type="SUPFAM" id="SSF51316">
    <property type="entry name" value="Mss4-like"/>
    <property type="match status" value="2"/>
</dbReference>
<comment type="similarity">
    <text evidence="1">Belongs to the Gfa family.</text>
</comment>